<dbReference type="Gene3D" id="3.30.497.10">
    <property type="entry name" value="Antithrombin, subunit I, domain 2"/>
    <property type="match status" value="1"/>
</dbReference>
<proteinExistence type="inferred from homology"/>
<dbReference type="PANTHER" id="PTHR11461:SF304">
    <property type="entry name" value="SERPIN-Z10-RELATED"/>
    <property type="match status" value="1"/>
</dbReference>
<dbReference type="GO" id="GO:0005615">
    <property type="term" value="C:extracellular space"/>
    <property type="evidence" value="ECO:0007669"/>
    <property type="project" value="InterPro"/>
</dbReference>
<comment type="similarity">
    <text evidence="1 2">Belongs to the serpin family.</text>
</comment>
<dbReference type="SMART" id="SM00093">
    <property type="entry name" value="SERPIN"/>
    <property type="match status" value="1"/>
</dbReference>
<evidence type="ECO:0000256" key="1">
    <source>
        <dbReference type="ARBA" id="ARBA00009500"/>
    </source>
</evidence>
<dbReference type="AlphaFoldDB" id="A0A3P6GJ72"/>
<dbReference type="GO" id="GO:0004867">
    <property type="term" value="F:serine-type endopeptidase inhibitor activity"/>
    <property type="evidence" value="ECO:0007669"/>
    <property type="project" value="InterPro"/>
</dbReference>
<dbReference type="EMBL" id="LR031879">
    <property type="protein sequence ID" value="VDD56895.1"/>
    <property type="molecule type" value="Genomic_DNA"/>
</dbReference>
<evidence type="ECO:0000259" key="3">
    <source>
        <dbReference type="SMART" id="SM00093"/>
    </source>
</evidence>
<dbReference type="InterPro" id="IPR042178">
    <property type="entry name" value="Serpin_sf_1"/>
</dbReference>
<dbReference type="SUPFAM" id="SSF56574">
    <property type="entry name" value="Serpins"/>
    <property type="match status" value="1"/>
</dbReference>
<reference evidence="4" key="1">
    <citation type="submission" date="2018-11" db="EMBL/GenBank/DDBJ databases">
        <authorList>
            <consortium name="Genoscope - CEA"/>
            <person name="William W."/>
        </authorList>
    </citation>
    <scope>NUCLEOTIDE SEQUENCE</scope>
</reference>
<dbReference type="Pfam" id="PF00079">
    <property type="entry name" value="Serpin"/>
    <property type="match status" value="1"/>
</dbReference>
<sequence>MELGQSTEMQNDVMVLLAKHVIATVANGSNFVFSPMSVNLLLCLIAAGSTCVSKQQILTFLMSPSSDHLNAVLAKMVSVVHANGTERSDLRLSMATGVWIDQSLSVKPSFKEVLENSFKGNCSHVDFFNKPADVIDEVNTWSEDHTSGLIKQILSKDSIEDIRQSTLILANAVYFKGAWSEKFDARFTKDNDFHLLDGTSVKVPFMTSHKDQYLRRYDGFQVVRLPYVEDQRQFSMYIYLPDASDGLPTLLEKIGSEPGFLDNHIPDYQIELDAFRIPKFKFTFDFKASDVLEDMGLTCPFKSTGGGLTEMVDSPIVGAKLYVSNILHKACIEVDEEGTEAAAVSVGVIRLQCLRKNPDFVADHPFLFTVREDKSGVILFMGQVLDPSKH</sequence>
<dbReference type="PROSITE" id="PS00284">
    <property type="entry name" value="SERPIN"/>
    <property type="match status" value="1"/>
</dbReference>
<dbReference type="InterPro" id="IPR036186">
    <property type="entry name" value="Serpin_sf"/>
</dbReference>
<feature type="domain" description="Serpin" evidence="3">
    <location>
        <begin position="15"/>
        <end position="387"/>
    </location>
</feature>
<dbReference type="CDD" id="cd02043">
    <property type="entry name" value="serpinP_plants"/>
    <property type="match status" value="1"/>
</dbReference>
<dbReference type="InterPro" id="IPR000215">
    <property type="entry name" value="Serpin_fam"/>
</dbReference>
<evidence type="ECO:0000313" key="4">
    <source>
        <dbReference type="EMBL" id="VDD56895.1"/>
    </source>
</evidence>
<dbReference type="InterPro" id="IPR023796">
    <property type="entry name" value="Serpin_dom"/>
</dbReference>
<dbReference type="Gene3D" id="2.30.39.10">
    <property type="entry name" value="Alpha-1-antitrypsin, domain 1"/>
    <property type="match status" value="1"/>
</dbReference>
<accession>A0A3P6GJ72</accession>
<gene>
    <name evidence="4" type="ORF">BOLC8T50124H</name>
</gene>
<dbReference type="PANTHER" id="PTHR11461">
    <property type="entry name" value="SERINE PROTEASE INHIBITOR, SERPIN"/>
    <property type="match status" value="1"/>
</dbReference>
<organism evidence="4">
    <name type="scientific">Brassica oleracea</name>
    <name type="common">Wild cabbage</name>
    <dbReference type="NCBI Taxonomy" id="3712"/>
    <lineage>
        <taxon>Eukaryota</taxon>
        <taxon>Viridiplantae</taxon>
        <taxon>Streptophyta</taxon>
        <taxon>Embryophyta</taxon>
        <taxon>Tracheophyta</taxon>
        <taxon>Spermatophyta</taxon>
        <taxon>Magnoliopsida</taxon>
        <taxon>eudicotyledons</taxon>
        <taxon>Gunneridae</taxon>
        <taxon>Pentapetalae</taxon>
        <taxon>rosids</taxon>
        <taxon>malvids</taxon>
        <taxon>Brassicales</taxon>
        <taxon>Brassicaceae</taxon>
        <taxon>Brassiceae</taxon>
        <taxon>Brassica</taxon>
    </lineage>
</organism>
<dbReference type="InterPro" id="IPR023795">
    <property type="entry name" value="Serpin_CS"/>
</dbReference>
<dbReference type="InterPro" id="IPR042185">
    <property type="entry name" value="Serpin_sf_2"/>
</dbReference>
<evidence type="ECO:0000256" key="2">
    <source>
        <dbReference type="RuleBase" id="RU000411"/>
    </source>
</evidence>
<name>A0A3P6GJ72_BRAOL</name>
<protein>
    <recommendedName>
        <fullName evidence="3">Serpin domain-containing protein</fullName>
    </recommendedName>
</protein>